<dbReference type="EMBL" id="FCOK02000035">
    <property type="protein sequence ID" value="SAL47971.1"/>
    <property type="molecule type" value="Genomic_DNA"/>
</dbReference>
<protein>
    <submittedName>
        <fullName evidence="2">Uncharacterized protein</fullName>
    </submittedName>
</protein>
<gene>
    <name evidence="2" type="ORF">AWB69_04837</name>
</gene>
<keyword evidence="1" id="KW-0812">Transmembrane</keyword>
<evidence type="ECO:0000313" key="3">
    <source>
        <dbReference type="Proteomes" id="UP000054683"/>
    </source>
</evidence>
<sequence>MREDARSTTGGMVTRIGEQDSVMLGRPGVESRRKLSGKAGALAMLIVAMALAIGVGGRMTNVEALAGYRGNESSQHCAAQYAEMLDLAKLARRDGKSSDVMVRELTVMTGQMDECPLMAPVQVQASR</sequence>
<accession>A0A158HVQ5</accession>
<name>A0A158HVQ5_9BURK</name>
<proteinExistence type="predicted"/>
<keyword evidence="1" id="KW-1133">Transmembrane helix</keyword>
<organism evidence="2 3">
    <name type="scientific">Caballeronia udeis</name>
    <dbReference type="NCBI Taxonomy" id="1232866"/>
    <lineage>
        <taxon>Bacteria</taxon>
        <taxon>Pseudomonadati</taxon>
        <taxon>Pseudomonadota</taxon>
        <taxon>Betaproteobacteria</taxon>
        <taxon>Burkholderiales</taxon>
        <taxon>Burkholderiaceae</taxon>
        <taxon>Caballeronia</taxon>
    </lineage>
</organism>
<dbReference type="Proteomes" id="UP000054683">
    <property type="component" value="Unassembled WGS sequence"/>
</dbReference>
<feature type="transmembrane region" description="Helical" evidence="1">
    <location>
        <begin position="39"/>
        <end position="59"/>
    </location>
</feature>
<dbReference type="AlphaFoldDB" id="A0A158HVQ5"/>
<evidence type="ECO:0000256" key="1">
    <source>
        <dbReference type="SAM" id="Phobius"/>
    </source>
</evidence>
<evidence type="ECO:0000313" key="2">
    <source>
        <dbReference type="EMBL" id="SAL47971.1"/>
    </source>
</evidence>
<keyword evidence="1" id="KW-0472">Membrane</keyword>
<reference evidence="2 3" key="1">
    <citation type="submission" date="2016-01" db="EMBL/GenBank/DDBJ databases">
        <authorList>
            <person name="Oliw E.H."/>
        </authorList>
    </citation>
    <scope>NUCLEOTIDE SEQUENCE [LARGE SCALE GENOMIC DNA]</scope>
    <source>
        <strain evidence="2">LMG 27134</strain>
    </source>
</reference>